<proteinExistence type="inferred from homology"/>
<comment type="similarity">
    <text evidence="9">Belongs to the SecD/SecF family. SecD subfamily.</text>
</comment>
<comment type="caution">
    <text evidence="12">The sequence shown here is derived from an EMBL/GenBank/DDBJ whole genome shotgun (WGS) entry which is preliminary data.</text>
</comment>
<feature type="transmembrane region" description="Helical" evidence="9">
    <location>
        <begin position="442"/>
        <end position="460"/>
    </location>
</feature>
<feature type="transmembrane region" description="Helical" evidence="9">
    <location>
        <begin position="336"/>
        <end position="356"/>
    </location>
</feature>
<dbReference type="RefSeq" id="WP_161896331.1">
    <property type="nucleotide sequence ID" value="NZ_BJOV01000005.1"/>
</dbReference>
<evidence type="ECO:0000256" key="6">
    <source>
        <dbReference type="ARBA" id="ARBA00022989"/>
    </source>
</evidence>
<dbReference type="AlphaFoldDB" id="A0A7I9VBN4"/>
<comment type="function">
    <text evidence="9">Part of the Sec protein translocase complex. Interacts with the SecYEG preprotein conducting channel. SecDF uses the proton motive force (PMF) to complete protein translocation after the ATP-dependent function of SecA.</text>
</comment>
<evidence type="ECO:0000256" key="4">
    <source>
        <dbReference type="ARBA" id="ARBA00022692"/>
    </source>
</evidence>
<evidence type="ECO:0000256" key="3">
    <source>
        <dbReference type="ARBA" id="ARBA00022475"/>
    </source>
</evidence>
<keyword evidence="5 9" id="KW-0653">Protein transport</keyword>
<dbReference type="HAMAP" id="MF_01463_B">
    <property type="entry name" value="SecD_B"/>
    <property type="match status" value="1"/>
</dbReference>
<evidence type="ECO:0000313" key="12">
    <source>
        <dbReference type="EMBL" id="GEE02684.1"/>
    </source>
</evidence>
<dbReference type="Gene3D" id="3.30.70.3220">
    <property type="match status" value="1"/>
</dbReference>
<name>A0A7I9VBN4_9ACTN</name>
<dbReference type="Gene3D" id="3.30.1360.200">
    <property type="match status" value="1"/>
</dbReference>
<dbReference type="InterPro" id="IPR048634">
    <property type="entry name" value="SecD_SecF_C"/>
</dbReference>
<accession>A0A7I9VBN4</accession>
<dbReference type="GO" id="GO:0005886">
    <property type="term" value="C:plasma membrane"/>
    <property type="evidence" value="ECO:0007669"/>
    <property type="project" value="UniProtKB-SubCell"/>
</dbReference>
<keyword evidence="13" id="KW-1185">Reference proteome</keyword>
<keyword evidence="4 9" id="KW-0812">Transmembrane</keyword>
<feature type="transmembrane region" description="Helical" evidence="9">
    <location>
        <begin position="363"/>
        <end position="387"/>
    </location>
</feature>
<evidence type="ECO:0000256" key="8">
    <source>
        <dbReference type="ARBA" id="ARBA00023136"/>
    </source>
</evidence>
<reference evidence="13" key="1">
    <citation type="submission" date="2019-06" db="EMBL/GenBank/DDBJ databases">
        <title>Gordonia isolated from sludge of a wastewater treatment plant.</title>
        <authorList>
            <person name="Tamura T."/>
            <person name="Aoyama K."/>
            <person name="Kang Y."/>
            <person name="Saito S."/>
            <person name="Akiyama N."/>
            <person name="Yazawa K."/>
            <person name="Gonoi T."/>
            <person name="Mikami Y."/>
        </authorList>
    </citation>
    <scope>NUCLEOTIDE SEQUENCE [LARGE SCALE GENOMIC DNA]</scope>
    <source>
        <strain evidence="13">NBRC 107696</strain>
    </source>
</reference>
<feature type="transmembrane region" description="Helical" evidence="9">
    <location>
        <begin position="466"/>
        <end position="491"/>
    </location>
</feature>
<feature type="domain" description="Protein export membrane protein SecD/SecF C-terminal" evidence="10">
    <location>
        <begin position="318"/>
        <end position="493"/>
    </location>
</feature>
<sequence>MTSNNPLTARRSAQRETPPWVPLLAFLAVLGAVYALIFATGDHKAEPKLGIDLQGGTRVVLSARTEDGKPPTRAQLDDARQIIEQRVNGLGVGGSEVVVNGDTLVITVPGDDGKQARSLGQTAQLFIRPVVTSQAAVPQKADPNAKKPAEMTAEQQKQAVADARAARQAPANADQKALARLQAEMSKVNCAADANDPLVGYDKPDQYLVACGQNDGQVYLLAPMIIRGTDVASAKSQQNQAGQWVVAVDYRGEGKQTWIDYTAKNVGKTTATVLDTRVVSAATINSAIIGTTEISGKFTQSETVDLANALKYGSLPLSFSQSDAQTVSATLGLTSLRAGLIAGAIGLIAVLIYALAYYRMLGFLTFLSLVLAAAIVYGLIVLLGRWIGFTLDLSGIAGLIIGIGMTADSFVVYFERIKDEMREGRSFRSAVTRGWQSARRTVWTGNAVSFLAAVIIYVLAVGQVKGFAFTLGLTTVIDVVIVFLVTHPLVVMASRTEFLSRPGINGLGAVSDVARKRRAAAARATNDATTVVKGSK</sequence>
<protein>
    <recommendedName>
        <fullName evidence="9">Protein translocase subunit SecD</fullName>
    </recommendedName>
</protein>
<keyword evidence="2 9" id="KW-0813">Transport</keyword>
<dbReference type="Pfam" id="PF02355">
    <property type="entry name" value="SecD_SecF_C"/>
    <property type="match status" value="1"/>
</dbReference>
<dbReference type="OrthoDB" id="5240379at2"/>
<keyword evidence="8 9" id="KW-0472">Membrane</keyword>
<evidence type="ECO:0000256" key="2">
    <source>
        <dbReference type="ARBA" id="ARBA00022448"/>
    </source>
</evidence>
<keyword evidence="6 9" id="KW-1133">Transmembrane helix</keyword>
<gene>
    <name evidence="9" type="primary">secD</name>
    <name evidence="12" type="ORF">nbrc107696_31300</name>
</gene>
<dbReference type="Gene3D" id="1.20.1640.10">
    <property type="entry name" value="Multidrug efflux transporter AcrB transmembrane domain"/>
    <property type="match status" value="1"/>
</dbReference>
<dbReference type="PANTHER" id="PTHR30081:SF1">
    <property type="entry name" value="PROTEIN TRANSLOCASE SUBUNIT SECD"/>
    <property type="match status" value="1"/>
</dbReference>
<dbReference type="InterPro" id="IPR055344">
    <property type="entry name" value="SecD_SecF_C_bact"/>
</dbReference>
<keyword evidence="3 9" id="KW-1003">Cell membrane</keyword>
<dbReference type="GO" id="GO:0015450">
    <property type="term" value="F:protein-transporting ATPase activity"/>
    <property type="evidence" value="ECO:0007669"/>
    <property type="project" value="InterPro"/>
</dbReference>
<dbReference type="InterPro" id="IPR022813">
    <property type="entry name" value="SecD/SecF_arch_bac"/>
</dbReference>
<dbReference type="GO" id="GO:0065002">
    <property type="term" value="P:intracellular protein transmembrane transport"/>
    <property type="evidence" value="ECO:0007669"/>
    <property type="project" value="UniProtKB-UniRule"/>
</dbReference>
<organism evidence="12 13">
    <name type="scientific">Gordonia spumicola</name>
    <dbReference type="NCBI Taxonomy" id="589161"/>
    <lineage>
        <taxon>Bacteria</taxon>
        <taxon>Bacillati</taxon>
        <taxon>Actinomycetota</taxon>
        <taxon>Actinomycetes</taxon>
        <taxon>Mycobacteriales</taxon>
        <taxon>Gordoniaceae</taxon>
        <taxon>Gordonia</taxon>
    </lineage>
</organism>
<keyword evidence="7 9" id="KW-0811">Translocation</keyword>
<evidence type="ECO:0000256" key="7">
    <source>
        <dbReference type="ARBA" id="ARBA00023010"/>
    </source>
</evidence>
<comment type="subunit">
    <text evidence="9">Forms a complex with SecF. Part of the essential Sec protein translocation apparatus which comprises SecA, SecYEG and auxiliary proteins SecDF. Other proteins may also be involved.</text>
</comment>
<evidence type="ECO:0000256" key="1">
    <source>
        <dbReference type="ARBA" id="ARBA00004651"/>
    </source>
</evidence>
<feature type="domain" description="SecDF P1 head subdomain" evidence="11">
    <location>
        <begin position="214"/>
        <end position="316"/>
    </location>
</feature>
<dbReference type="InterPro" id="IPR005791">
    <property type="entry name" value="SecD"/>
</dbReference>
<feature type="transmembrane region" description="Helical" evidence="9">
    <location>
        <begin position="20"/>
        <end position="39"/>
    </location>
</feature>
<dbReference type="InterPro" id="IPR054384">
    <property type="entry name" value="SecDF_P1_head"/>
</dbReference>
<dbReference type="Proteomes" id="UP000444960">
    <property type="component" value="Unassembled WGS sequence"/>
</dbReference>
<evidence type="ECO:0000256" key="5">
    <source>
        <dbReference type="ARBA" id="ARBA00022927"/>
    </source>
</evidence>
<comment type="subcellular location">
    <subcellularLocation>
        <location evidence="1 9">Cell membrane</location>
        <topology evidence="1 9">Multi-pass membrane protein</topology>
    </subcellularLocation>
</comment>
<dbReference type="NCBIfam" id="TIGR00916">
    <property type="entry name" value="2A0604s01"/>
    <property type="match status" value="1"/>
</dbReference>
<evidence type="ECO:0000256" key="9">
    <source>
        <dbReference type="HAMAP-Rule" id="MF_01463"/>
    </source>
</evidence>
<evidence type="ECO:0000313" key="13">
    <source>
        <dbReference type="Proteomes" id="UP000444960"/>
    </source>
</evidence>
<dbReference type="SUPFAM" id="SSF82866">
    <property type="entry name" value="Multidrug efflux transporter AcrB transmembrane domain"/>
    <property type="match status" value="1"/>
</dbReference>
<dbReference type="NCBIfam" id="TIGR01129">
    <property type="entry name" value="secD"/>
    <property type="match status" value="1"/>
</dbReference>
<dbReference type="Pfam" id="PF22599">
    <property type="entry name" value="SecDF_P1_head"/>
    <property type="match status" value="1"/>
</dbReference>
<evidence type="ECO:0000259" key="10">
    <source>
        <dbReference type="Pfam" id="PF02355"/>
    </source>
</evidence>
<evidence type="ECO:0000259" key="11">
    <source>
        <dbReference type="Pfam" id="PF22599"/>
    </source>
</evidence>
<feature type="transmembrane region" description="Helical" evidence="9">
    <location>
        <begin position="393"/>
        <end position="414"/>
    </location>
</feature>
<dbReference type="EMBL" id="BJOV01000005">
    <property type="protein sequence ID" value="GEE02684.1"/>
    <property type="molecule type" value="Genomic_DNA"/>
</dbReference>
<dbReference type="PANTHER" id="PTHR30081">
    <property type="entry name" value="PROTEIN-EXPORT MEMBRANE PROTEIN SEC"/>
    <property type="match status" value="1"/>
</dbReference>
<dbReference type="GO" id="GO:0043952">
    <property type="term" value="P:protein transport by the Sec complex"/>
    <property type="evidence" value="ECO:0007669"/>
    <property type="project" value="UniProtKB-UniRule"/>
</dbReference>
<dbReference type="GO" id="GO:0006605">
    <property type="term" value="P:protein targeting"/>
    <property type="evidence" value="ECO:0007669"/>
    <property type="project" value="UniProtKB-UniRule"/>
</dbReference>